<feature type="transmembrane region" description="Helical" evidence="1">
    <location>
        <begin position="91"/>
        <end position="111"/>
    </location>
</feature>
<evidence type="ECO:0000313" key="4">
    <source>
        <dbReference type="EMBL" id="SDW03343.1"/>
    </source>
</evidence>
<dbReference type="STRING" id="89784.SAMN04489725_101134"/>
<dbReference type="EMBL" id="BSRA01000002">
    <property type="protein sequence ID" value="GLV12757.1"/>
    <property type="molecule type" value="Genomic_DNA"/>
</dbReference>
<dbReference type="EMBL" id="FNOJ01000001">
    <property type="protein sequence ID" value="SDW03343.1"/>
    <property type="molecule type" value="Genomic_DNA"/>
</dbReference>
<name>A0A1H2Q834_9BACL</name>
<dbReference type="GO" id="GO:0016740">
    <property type="term" value="F:transferase activity"/>
    <property type="evidence" value="ECO:0007669"/>
    <property type="project" value="UniProtKB-KW"/>
</dbReference>
<dbReference type="Proteomes" id="UP000182589">
    <property type="component" value="Unassembled WGS sequence"/>
</dbReference>
<dbReference type="Pfam" id="PF02517">
    <property type="entry name" value="Rce1-like"/>
    <property type="match status" value="1"/>
</dbReference>
<dbReference type="PANTHER" id="PTHR34822:SF1">
    <property type="entry name" value="GRPB FAMILY PROTEIN"/>
    <property type="match status" value="1"/>
</dbReference>
<sequence>MNRWGQLPDRLVRNIGAWRIGYMMCFAIYATIANLDTSPNAAWVAWGYILLSVFALIVVLPHIRRALFRTWDPLRSRMYVGKPVALLKWRLYLYILTPIALIALLELFSILESLFLQFTQTNVSTKAGVMDYVIALLAGLEELWRWSMIGTVVIVCRWLTGDSWRHGRVRAAAFTIAVILSSLAFGAGHILEFSHSRLQAWYLFSGLGLLLALMAVVTGRILLVIAVHSGYDLWITWVSSTSAPTELWALLMYGVLVLWIVVVATRRHFGFRPPAPALESVILSDLSADWSDLFAIERHALHRVFANRAMVHIRHIGATALPFGTANGVIDILVELSRPRVTPEEHAQLKRLGYQFCGNAGIKGRLYWIKDDEVRCHLQIVKMGGRLAKTAVDFTNLLRSRDDLLQEYSFIKRRLVAQGFADWASYTEAKRPVVEDLLRRLRYRRTD</sequence>
<feature type="transmembrane region" description="Helical" evidence="1">
    <location>
        <begin position="16"/>
        <end position="35"/>
    </location>
</feature>
<dbReference type="Gene3D" id="3.30.460.10">
    <property type="entry name" value="Beta Polymerase, domain 2"/>
    <property type="match status" value="1"/>
</dbReference>
<evidence type="ECO:0000313" key="5">
    <source>
        <dbReference type="Proteomes" id="UP000182589"/>
    </source>
</evidence>
<dbReference type="Proteomes" id="UP001157137">
    <property type="component" value="Unassembled WGS sequence"/>
</dbReference>
<evidence type="ECO:0000256" key="1">
    <source>
        <dbReference type="SAM" id="Phobius"/>
    </source>
</evidence>
<gene>
    <name evidence="3" type="ORF">Heshes_04410</name>
    <name evidence="4" type="ORF">SAMN04489725_101134</name>
</gene>
<feature type="transmembrane region" description="Helical" evidence="1">
    <location>
        <begin position="41"/>
        <end position="60"/>
    </location>
</feature>
<reference evidence="4" key="2">
    <citation type="submission" date="2016-10" db="EMBL/GenBank/DDBJ databases">
        <authorList>
            <person name="de Groot N.N."/>
        </authorList>
    </citation>
    <scope>NUCLEOTIDE SEQUENCE [LARGE SCALE GENOMIC DNA]</scope>
    <source>
        <strain evidence="4">DSM 12489</strain>
    </source>
</reference>
<feature type="transmembrane region" description="Helical" evidence="1">
    <location>
        <begin position="171"/>
        <end position="191"/>
    </location>
</feature>
<reference evidence="3" key="3">
    <citation type="submission" date="2023-02" db="EMBL/GenBank/DDBJ databases">
        <title>Proposal of a novel subspecies: Alicyclobacillus hesperidum subspecies aegle.</title>
        <authorList>
            <person name="Goto K."/>
            <person name="Fujii T."/>
            <person name="Yasui K."/>
            <person name="Mochida K."/>
            <person name="Kato-Tanaka Y."/>
            <person name="Morohoshi S."/>
            <person name="An S.Y."/>
            <person name="Kasai H."/>
            <person name="Yokota A."/>
        </authorList>
    </citation>
    <scope>NUCLEOTIDE SEQUENCE</scope>
    <source>
        <strain evidence="3">DSM 12766</strain>
    </source>
</reference>
<dbReference type="RefSeq" id="WP_052012405.1">
    <property type="nucleotide sequence ID" value="NZ_BSRA01000002.1"/>
</dbReference>
<keyword evidence="4" id="KW-0808">Transferase</keyword>
<feature type="transmembrane region" description="Helical" evidence="1">
    <location>
        <begin position="247"/>
        <end position="265"/>
    </location>
</feature>
<keyword evidence="1" id="KW-0472">Membrane</keyword>
<reference evidence="5" key="1">
    <citation type="submission" date="2016-10" db="EMBL/GenBank/DDBJ databases">
        <authorList>
            <person name="Varghese N."/>
        </authorList>
    </citation>
    <scope>NUCLEOTIDE SEQUENCE [LARGE SCALE GENOMIC DNA]</scope>
    <source>
        <strain evidence="5">DSM 12489</strain>
    </source>
</reference>
<dbReference type="AlphaFoldDB" id="A0A1H2Q834"/>
<protein>
    <submittedName>
        <fullName evidence="4">GrpB domain, predicted nucleotidyltransferase, UPF0157 family</fullName>
    </submittedName>
</protein>
<dbReference type="InterPro" id="IPR003675">
    <property type="entry name" value="Rce1/LyrA-like_dom"/>
</dbReference>
<keyword evidence="1" id="KW-1133">Transmembrane helix</keyword>
<organism evidence="4 5">
    <name type="scientific">Alicyclobacillus hesperidum</name>
    <dbReference type="NCBI Taxonomy" id="89784"/>
    <lineage>
        <taxon>Bacteria</taxon>
        <taxon>Bacillati</taxon>
        <taxon>Bacillota</taxon>
        <taxon>Bacilli</taxon>
        <taxon>Bacillales</taxon>
        <taxon>Alicyclobacillaceae</taxon>
        <taxon>Alicyclobacillus</taxon>
    </lineage>
</organism>
<feature type="domain" description="CAAX prenyl protease 2/Lysostaphin resistance protein A-like" evidence="2">
    <location>
        <begin position="165"/>
        <end position="233"/>
    </location>
</feature>
<dbReference type="Pfam" id="PF04229">
    <property type="entry name" value="GrpB"/>
    <property type="match status" value="1"/>
</dbReference>
<evidence type="ECO:0000259" key="2">
    <source>
        <dbReference type="Pfam" id="PF02517"/>
    </source>
</evidence>
<dbReference type="InterPro" id="IPR007344">
    <property type="entry name" value="GrpB/CoaE"/>
</dbReference>
<accession>A0A1H2Q834</accession>
<feature type="transmembrane region" description="Helical" evidence="1">
    <location>
        <begin position="203"/>
        <end position="227"/>
    </location>
</feature>
<dbReference type="SUPFAM" id="SSF81301">
    <property type="entry name" value="Nucleotidyltransferase"/>
    <property type="match status" value="1"/>
</dbReference>
<proteinExistence type="predicted"/>
<dbReference type="InterPro" id="IPR043519">
    <property type="entry name" value="NT_sf"/>
</dbReference>
<evidence type="ECO:0000313" key="3">
    <source>
        <dbReference type="EMBL" id="GLV12757.1"/>
    </source>
</evidence>
<keyword evidence="5" id="KW-1185">Reference proteome</keyword>
<keyword evidence="1" id="KW-0812">Transmembrane</keyword>
<dbReference type="PANTHER" id="PTHR34822">
    <property type="entry name" value="GRPB DOMAIN PROTEIN (AFU_ORTHOLOGUE AFUA_1G01530)"/>
    <property type="match status" value="1"/>
</dbReference>